<protein>
    <submittedName>
        <fullName evidence="1">Endoribonuclease L-PSP/chorismate mutase-like protein</fullName>
    </submittedName>
</protein>
<dbReference type="Gene3D" id="3.30.1330.40">
    <property type="entry name" value="RutC-like"/>
    <property type="match status" value="1"/>
</dbReference>
<proteinExistence type="predicted"/>
<evidence type="ECO:0000313" key="2">
    <source>
        <dbReference type="Proteomes" id="UP000813427"/>
    </source>
</evidence>
<dbReference type="Pfam" id="PF01042">
    <property type="entry name" value="Ribonuc_L-PSP"/>
    <property type="match status" value="1"/>
</dbReference>
<comment type="caution">
    <text evidence="1">The sequence shown here is derived from an EMBL/GenBank/DDBJ whole genome shotgun (WGS) entry which is preliminary data.</text>
</comment>
<evidence type="ECO:0000313" key="1">
    <source>
        <dbReference type="EMBL" id="KAH7231167.1"/>
    </source>
</evidence>
<keyword evidence="2" id="KW-1185">Reference proteome</keyword>
<dbReference type="SUPFAM" id="SSF55298">
    <property type="entry name" value="YjgF-like"/>
    <property type="match status" value="1"/>
</dbReference>
<gene>
    <name evidence="1" type="ORF">BKA59DRAFT_536395</name>
</gene>
<dbReference type="GO" id="GO:0005829">
    <property type="term" value="C:cytosol"/>
    <property type="evidence" value="ECO:0007669"/>
    <property type="project" value="TreeGrafter"/>
</dbReference>
<name>A0A8K0W6N0_9HYPO</name>
<dbReference type="InterPro" id="IPR035959">
    <property type="entry name" value="RutC-like_sf"/>
</dbReference>
<dbReference type="EMBL" id="JAGPXF010000009">
    <property type="protein sequence ID" value="KAH7231167.1"/>
    <property type="molecule type" value="Genomic_DNA"/>
</dbReference>
<dbReference type="CDD" id="cd00448">
    <property type="entry name" value="YjgF_YER057c_UK114_family"/>
    <property type="match status" value="1"/>
</dbReference>
<dbReference type="Proteomes" id="UP000813427">
    <property type="component" value="Unassembled WGS sequence"/>
</dbReference>
<dbReference type="OrthoDB" id="309640at2759"/>
<accession>A0A8K0W6N0</accession>
<dbReference type="GO" id="GO:0019239">
    <property type="term" value="F:deaminase activity"/>
    <property type="evidence" value="ECO:0007669"/>
    <property type="project" value="TreeGrafter"/>
</dbReference>
<dbReference type="AlphaFoldDB" id="A0A8K0W6N0"/>
<reference evidence="1" key="1">
    <citation type="journal article" date="2021" name="Nat. Commun.">
        <title>Genetic determinants of endophytism in the Arabidopsis root mycobiome.</title>
        <authorList>
            <person name="Mesny F."/>
            <person name="Miyauchi S."/>
            <person name="Thiergart T."/>
            <person name="Pickel B."/>
            <person name="Atanasova L."/>
            <person name="Karlsson M."/>
            <person name="Huettel B."/>
            <person name="Barry K.W."/>
            <person name="Haridas S."/>
            <person name="Chen C."/>
            <person name="Bauer D."/>
            <person name="Andreopoulos W."/>
            <person name="Pangilinan J."/>
            <person name="LaButti K."/>
            <person name="Riley R."/>
            <person name="Lipzen A."/>
            <person name="Clum A."/>
            <person name="Drula E."/>
            <person name="Henrissat B."/>
            <person name="Kohler A."/>
            <person name="Grigoriev I.V."/>
            <person name="Martin F.M."/>
            <person name="Hacquard S."/>
        </authorList>
    </citation>
    <scope>NUCLEOTIDE SEQUENCE</scope>
    <source>
        <strain evidence="1">MPI-SDFR-AT-0068</strain>
    </source>
</reference>
<dbReference type="GO" id="GO:0005739">
    <property type="term" value="C:mitochondrion"/>
    <property type="evidence" value="ECO:0007669"/>
    <property type="project" value="TreeGrafter"/>
</dbReference>
<dbReference type="PANTHER" id="PTHR11803">
    <property type="entry name" value="2-IMINOBUTANOATE/2-IMINOPROPANOATE DEAMINASE RIDA"/>
    <property type="match status" value="1"/>
</dbReference>
<organism evidence="1 2">
    <name type="scientific">Fusarium tricinctum</name>
    <dbReference type="NCBI Taxonomy" id="61284"/>
    <lineage>
        <taxon>Eukaryota</taxon>
        <taxon>Fungi</taxon>
        <taxon>Dikarya</taxon>
        <taxon>Ascomycota</taxon>
        <taxon>Pezizomycotina</taxon>
        <taxon>Sordariomycetes</taxon>
        <taxon>Hypocreomycetidae</taxon>
        <taxon>Hypocreales</taxon>
        <taxon>Nectriaceae</taxon>
        <taxon>Fusarium</taxon>
        <taxon>Fusarium tricinctum species complex</taxon>
    </lineage>
</organism>
<dbReference type="InterPro" id="IPR006175">
    <property type="entry name" value="YjgF/YER057c/UK114"/>
</dbReference>
<sequence>MRYKSPRTEPLTSGRQHSILLISWLDNAVVLTSNAAGLANYPHARIAPHNASRTLYLSGSSSRQAGGSFAGAKTNSDGSVTLDVEEQTAAILRNIKAVINEVTGGIDGLEKIIDATVFLVDMQSHYFGMNAVWNRTWPDVVTAPARTTIAVRELPSPKMIIEIKCIGIIEGV</sequence>
<dbReference type="PANTHER" id="PTHR11803:SF48">
    <property type="entry name" value="2-AMINOMUCONATE DEAMINASE"/>
    <property type="match status" value="1"/>
</dbReference>